<comment type="similarity">
    <text evidence="1">Belongs to the class-A beta-lactamase family.</text>
</comment>
<gene>
    <name evidence="4" type="ORF">S40285_08632</name>
</gene>
<dbReference type="InterPro" id="IPR050789">
    <property type="entry name" value="Diverse_Enzym_Activities"/>
</dbReference>
<dbReference type="InterPro" id="IPR029069">
    <property type="entry name" value="HotDog_dom_sf"/>
</dbReference>
<keyword evidence="5" id="KW-1185">Reference proteome</keyword>
<dbReference type="Proteomes" id="UP000028524">
    <property type="component" value="Unassembled WGS sequence"/>
</dbReference>
<accession>A0A084QEG6</accession>
<dbReference type="OrthoDB" id="428260at2759"/>
<dbReference type="Pfam" id="PF00144">
    <property type="entry name" value="Beta-lactamase"/>
    <property type="match status" value="1"/>
</dbReference>
<reference evidence="4 5" key="1">
    <citation type="journal article" date="2014" name="BMC Genomics">
        <title>Comparative genome sequencing reveals chemotype-specific gene clusters in the toxigenic black mold Stachybotrys.</title>
        <authorList>
            <person name="Semeiks J."/>
            <person name="Borek D."/>
            <person name="Otwinowski Z."/>
            <person name="Grishin N.V."/>
        </authorList>
    </citation>
    <scope>NUCLEOTIDE SEQUENCE [LARGE SCALE GENOMIC DNA]</scope>
    <source>
        <strain evidence="4 5">IBT 40285</strain>
    </source>
</reference>
<organism evidence="4 5">
    <name type="scientific">Stachybotrys chlorohalonatus (strain IBT 40285)</name>
    <dbReference type="NCBI Taxonomy" id="1283841"/>
    <lineage>
        <taxon>Eukaryota</taxon>
        <taxon>Fungi</taxon>
        <taxon>Dikarya</taxon>
        <taxon>Ascomycota</taxon>
        <taxon>Pezizomycotina</taxon>
        <taxon>Sordariomycetes</taxon>
        <taxon>Hypocreomycetidae</taxon>
        <taxon>Hypocreales</taxon>
        <taxon>Stachybotryaceae</taxon>
        <taxon>Stachybotrys</taxon>
    </lineage>
</organism>
<dbReference type="Gene3D" id="3.40.710.10">
    <property type="entry name" value="DD-peptidase/beta-lactamase superfamily"/>
    <property type="match status" value="1"/>
</dbReference>
<evidence type="ECO:0000313" key="4">
    <source>
        <dbReference type="EMBL" id="KFA62351.1"/>
    </source>
</evidence>
<proteinExistence type="inferred from homology"/>
<evidence type="ECO:0000256" key="1">
    <source>
        <dbReference type="ARBA" id="ARBA00009009"/>
    </source>
</evidence>
<dbReference type="AlphaFoldDB" id="A0A084QEG6"/>
<name>A0A084QEG6_STAC4</name>
<dbReference type="OMA" id="CERMHER"/>
<dbReference type="GO" id="GO:0016787">
    <property type="term" value="F:hydrolase activity"/>
    <property type="evidence" value="ECO:0007669"/>
    <property type="project" value="UniProtKB-KW"/>
</dbReference>
<evidence type="ECO:0000313" key="5">
    <source>
        <dbReference type="Proteomes" id="UP000028524"/>
    </source>
</evidence>
<dbReference type="SUPFAM" id="SSF54637">
    <property type="entry name" value="Thioesterase/thiol ester dehydrase-isomerase"/>
    <property type="match status" value="1"/>
</dbReference>
<dbReference type="PANTHER" id="PTHR43283:SF17">
    <property type="entry name" value="(LOVD), PUTATIVE (AFU_ORTHOLOGUE AFUA_5G00920)-RELATED"/>
    <property type="match status" value="1"/>
</dbReference>
<protein>
    <recommendedName>
        <fullName evidence="3">Beta-lactamase-related domain-containing protein</fullName>
    </recommendedName>
</protein>
<dbReference type="STRING" id="1283841.A0A084QEG6"/>
<keyword evidence="2" id="KW-0378">Hydrolase</keyword>
<dbReference type="HOGENOM" id="CLU_463517_0_0_1"/>
<dbReference type="EMBL" id="KL660802">
    <property type="protein sequence ID" value="KFA62351.1"/>
    <property type="molecule type" value="Genomic_DNA"/>
</dbReference>
<dbReference type="CDD" id="cd03443">
    <property type="entry name" value="PaaI_thioesterase"/>
    <property type="match status" value="1"/>
</dbReference>
<dbReference type="InterPro" id="IPR012338">
    <property type="entry name" value="Beta-lactam/transpept-like"/>
</dbReference>
<sequence>MAADGIDTSIPAAIEAGKLNGALLIATDAKGRFVYEQLFGERTLLSGEKRPHQWDDVLYLASATKFMTAVAAMQCVEDGLLTLRGDVSTLAPELANKQVLTGWSDDGQPLLESQKNPITLEMLLTHSAGLNYHFIDADLARWHSKFVSRPVDPGQDAKLRVEETFTYPLRYQPGEGWMYGSGLDWAGRIVERATGKTLCERMHERMFAPLGITDAQFYPVTDEKLRERLVDLNPEDPDCLGRAVLGGGGDVNRWSKGDFGGHGLFMTAPGYLQILQSILANDGKLLKPSTVDDMFENHLSPAAAASLEAVSSTPLGPFIRVGTALDSKAGYGLSGLLTLEDVEGWYGERTLSWGGGLTFTWFIDRKNDLCGTDRLRTMSTPAHLRGETRYFKSIPWCAALLDKPNVNTFVPTSRLGEASQDTLFRETLNNEGGIPHIVGFYTDPFAEIQTMQASIDQPPGPGTQFHLGSISIFFDLRAGVHGFNGTVHGGMIGCLFDEAMGSLLWQNSRLQYRHFGSNPMPSHVMDLREGKHFTAGMEVQLRKPILTPSIVVATASLDRIEGRKKMFFKMKVEDKDGVVHATATGLWMLVGKPKPLPNL</sequence>
<feature type="domain" description="Beta-lactamase-related" evidence="3">
    <location>
        <begin position="21"/>
        <end position="370"/>
    </location>
</feature>
<evidence type="ECO:0000259" key="3">
    <source>
        <dbReference type="Pfam" id="PF00144"/>
    </source>
</evidence>
<dbReference type="InterPro" id="IPR001466">
    <property type="entry name" value="Beta-lactam-related"/>
</dbReference>
<dbReference type="InParanoid" id="A0A084QEG6"/>
<dbReference type="SUPFAM" id="SSF56601">
    <property type="entry name" value="beta-lactamase/transpeptidase-like"/>
    <property type="match status" value="1"/>
</dbReference>
<evidence type="ECO:0000256" key="2">
    <source>
        <dbReference type="ARBA" id="ARBA00022801"/>
    </source>
</evidence>
<dbReference type="Gene3D" id="3.10.129.10">
    <property type="entry name" value="Hotdog Thioesterase"/>
    <property type="match status" value="1"/>
</dbReference>
<dbReference type="PANTHER" id="PTHR43283">
    <property type="entry name" value="BETA-LACTAMASE-RELATED"/>
    <property type="match status" value="1"/>
</dbReference>